<evidence type="ECO:0000256" key="1">
    <source>
        <dbReference type="SAM" id="Phobius"/>
    </source>
</evidence>
<evidence type="ECO:0000313" key="3">
    <source>
        <dbReference type="Proteomes" id="UP000198651"/>
    </source>
</evidence>
<keyword evidence="1" id="KW-1133">Transmembrane helix</keyword>
<dbReference type="AlphaFoldDB" id="A0A0S4M2T5"/>
<protein>
    <submittedName>
        <fullName evidence="2">Putative membrane protein</fullName>
    </submittedName>
</protein>
<dbReference type="EMBL" id="LN906597">
    <property type="protein sequence ID" value="CUT17937.1"/>
    <property type="molecule type" value="Genomic_DNA"/>
</dbReference>
<accession>A0A0S4M2T5</accession>
<name>A0A0S4M2T5_9BURK</name>
<evidence type="ECO:0000313" key="2">
    <source>
        <dbReference type="EMBL" id="CUT17937.1"/>
    </source>
</evidence>
<sequence length="216" mass="22992">MDTNNLVAGYEAGTTQLVPFFSDDEGSTTSLLSLIEDVASRITSTVSFIKSDSVTVSAASPLVVDESTTLSSVVTTVNTQLVPFSGNVTGNKTSLLSIIRDVAKNVTSTTLSFITSDSADVSSSLPQSINESTTLPSVATTIDDQLEVGSAFDVRNFGIALGVVFSIGIFLVSIIAIIKVVRHKNSDMSRQDLDYALSTRDNHSRRKYSNIPVTEL</sequence>
<gene>
    <name evidence="2" type="ORF">Ark11_1124</name>
</gene>
<organism evidence="2 3">
    <name type="scientific">Candidatus Ichthyocystis hellenicum</name>
    <dbReference type="NCBI Taxonomy" id="1561003"/>
    <lineage>
        <taxon>Bacteria</taxon>
        <taxon>Pseudomonadati</taxon>
        <taxon>Pseudomonadota</taxon>
        <taxon>Betaproteobacteria</taxon>
        <taxon>Burkholderiales</taxon>
        <taxon>Candidatus Ichthyocystis</taxon>
    </lineage>
</organism>
<proteinExistence type="predicted"/>
<reference evidence="3" key="1">
    <citation type="submission" date="2015-11" db="EMBL/GenBank/DDBJ databases">
        <authorList>
            <person name="Seth-Smith H.M.B."/>
        </authorList>
    </citation>
    <scope>NUCLEOTIDE SEQUENCE [LARGE SCALE GENOMIC DNA]</scope>
    <source>
        <strain evidence="3">2013Ark11</strain>
    </source>
</reference>
<feature type="transmembrane region" description="Helical" evidence="1">
    <location>
        <begin position="157"/>
        <end position="181"/>
    </location>
</feature>
<dbReference type="Proteomes" id="UP000198651">
    <property type="component" value="Chromosome I"/>
</dbReference>
<keyword evidence="3" id="KW-1185">Reference proteome</keyword>
<keyword evidence="1" id="KW-0812">Transmembrane</keyword>
<keyword evidence="1" id="KW-0472">Membrane</keyword>
<dbReference type="RefSeq" id="WP_092490562.1">
    <property type="nucleotide sequence ID" value="NZ_LN906597.1"/>
</dbReference>